<name>A0A1L3LVF1_9HYPH</name>
<proteinExistence type="predicted"/>
<keyword evidence="1" id="KW-0614">Plasmid</keyword>
<reference evidence="1 2" key="1">
    <citation type="submission" date="2015-10" db="EMBL/GenBank/DDBJ databases">
        <title>Genomic differences between typical nodule nitrogen-fixing rhizobial strains and those coming from bean seeds.</title>
        <authorList>
            <person name="Peralta H."/>
            <person name="Aguilar-Vera A."/>
            <person name="Diaz R."/>
            <person name="Mora Y."/>
            <person name="Martinez-Batallar G."/>
            <person name="Salazar E."/>
            <person name="Vargas-Lagunas C."/>
            <person name="Encarnacion S."/>
            <person name="Girard L."/>
            <person name="Mora J."/>
        </authorList>
    </citation>
    <scope>NUCLEOTIDE SEQUENCE [LARGE SCALE GENOMIC DNA]</scope>
    <source>
        <strain evidence="1 2">CFNEI 73</strain>
        <plasmid evidence="1 2">C</plasmid>
    </source>
</reference>
<accession>A0A1L3LVF1</accession>
<evidence type="ECO:0000313" key="2">
    <source>
        <dbReference type="Proteomes" id="UP000182306"/>
    </source>
</evidence>
<dbReference type="Proteomes" id="UP000182306">
    <property type="component" value="Plasmid C"/>
</dbReference>
<evidence type="ECO:0000313" key="1">
    <source>
        <dbReference type="EMBL" id="APG94042.1"/>
    </source>
</evidence>
<dbReference type="KEGG" id="same:SAMCFNEI73_pC0320"/>
<protein>
    <submittedName>
        <fullName evidence="1">Uncharacterized protein</fullName>
    </submittedName>
</protein>
<dbReference type="EMBL" id="CP013110">
    <property type="protein sequence ID" value="APG94042.1"/>
    <property type="molecule type" value="Genomic_DNA"/>
</dbReference>
<keyword evidence="2" id="KW-1185">Reference proteome</keyword>
<gene>
    <name evidence="1" type="ORF">SAMCFNEI73_pC0320</name>
</gene>
<organism evidence="1 2">
    <name type="scientific">Sinorhizobium americanum</name>
    <dbReference type="NCBI Taxonomy" id="194963"/>
    <lineage>
        <taxon>Bacteria</taxon>
        <taxon>Pseudomonadati</taxon>
        <taxon>Pseudomonadota</taxon>
        <taxon>Alphaproteobacteria</taxon>
        <taxon>Hyphomicrobiales</taxon>
        <taxon>Rhizobiaceae</taxon>
        <taxon>Sinorhizobium/Ensifer group</taxon>
        <taxon>Sinorhizobium</taxon>
    </lineage>
</organism>
<sequence>MPPILALNETLHPDPRSTGITLSYQHVSTQARPIAAIRTCSRYGTSWPEPVAHFGPPGVFRGAEMKLDVRYMPFS</sequence>
<geneLocation type="plasmid" evidence="1 2">
    <name>C</name>
</geneLocation>
<dbReference type="AlphaFoldDB" id="A0A1L3LVF1"/>